<dbReference type="InterPro" id="IPR036612">
    <property type="entry name" value="KH_dom_type_1_sf"/>
</dbReference>
<feature type="compositionally biased region" description="Low complexity" evidence="4">
    <location>
        <begin position="41"/>
        <end position="58"/>
    </location>
</feature>
<feature type="region of interest" description="Disordered" evidence="4">
    <location>
        <begin position="591"/>
        <end position="671"/>
    </location>
</feature>
<dbReference type="PROSITE" id="PS50105">
    <property type="entry name" value="SAM_DOMAIN"/>
    <property type="match status" value="1"/>
</dbReference>
<reference evidence="6" key="2">
    <citation type="submission" date="2014-07" db="EMBL/GenBank/DDBJ databases">
        <authorList>
            <person name="Hull J."/>
        </authorList>
    </citation>
    <scope>NUCLEOTIDE SEQUENCE</scope>
</reference>
<dbReference type="InterPro" id="IPR047554">
    <property type="entry name" value="BICC1_KH-I_rpt2"/>
</dbReference>
<dbReference type="Pfam" id="PF00013">
    <property type="entry name" value="KH_1"/>
    <property type="match status" value="1"/>
</dbReference>
<dbReference type="Pfam" id="PF24234">
    <property type="entry name" value="KH_BICC1_1st"/>
    <property type="match status" value="1"/>
</dbReference>
<protein>
    <submittedName>
        <fullName evidence="6">Protein bicaudal C</fullName>
    </submittedName>
</protein>
<dbReference type="SMART" id="SM00454">
    <property type="entry name" value="SAM"/>
    <property type="match status" value="1"/>
</dbReference>
<dbReference type="Gene3D" id="3.30.1370.10">
    <property type="entry name" value="K Homology domain, type 1"/>
    <property type="match status" value="1"/>
</dbReference>
<dbReference type="SUPFAM" id="SSF47769">
    <property type="entry name" value="SAM/Pointed domain"/>
    <property type="match status" value="1"/>
</dbReference>
<feature type="compositionally biased region" description="Polar residues" evidence="4">
    <location>
        <begin position="658"/>
        <end position="670"/>
    </location>
</feature>
<accession>A0A0A9WL98</accession>
<feature type="compositionally biased region" description="Low complexity" evidence="4">
    <location>
        <begin position="485"/>
        <end position="509"/>
    </location>
</feature>
<dbReference type="CDD" id="cd22421">
    <property type="entry name" value="KH-I_BICC1_rpt2"/>
    <property type="match status" value="1"/>
</dbReference>
<dbReference type="PANTHER" id="PTHR10627">
    <property type="entry name" value="SCP160"/>
    <property type="match status" value="1"/>
</dbReference>
<dbReference type="EMBL" id="GBHO01035050">
    <property type="protein sequence ID" value="JAG08554.1"/>
    <property type="molecule type" value="Transcribed_RNA"/>
</dbReference>
<organism evidence="6">
    <name type="scientific">Lygus hesperus</name>
    <name type="common">Western plant bug</name>
    <dbReference type="NCBI Taxonomy" id="30085"/>
    <lineage>
        <taxon>Eukaryota</taxon>
        <taxon>Metazoa</taxon>
        <taxon>Ecdysozoa</taxon>
        <taxon>Arthropoda</taxon>
        <taxon>Hexapoda</taxon>
        <taxon>Insecta</taxon>
        <taxon>Pterygota</taxon>
        <taxon>Neoptera</taxon>
        <taxon>Paraneoptera</taxon>
        <taxon>Hemiptera</taxon>
        <taxon>Heteroptera</taxon>
        <taxon>Panheteroptera</taxon>
        <taxon>Cimicomorpha</taxon>
        <taxon>Miridae</taxon>
        <taxon>Mirini</taxon>
        <taxon>Lygus</taxon>
    </lineage>
</organism>
<feature type="compositionally biased region" description="Basic residues" evidence="4">
    <location>
        <begin position="521"/>
        <end position="541"/>
    </location>
</feature>
<proteinExistence type="inferred from homology"/>
<dbReference type="InterPro" id="IPR054727">
    <property type="entry name" value="BICC1_KH"/>
</dbReference>
<dbReference type="InterPro" id="IPR004087">
    <property type="entry name" value="KH_dom"/>
</dbReference>
<dbReference type="PANTHER" id="PTHR10627:SF69">
    <property type="entry name" value="PROTEIN BICAUDAL C"/>
    <property type="match status" value="1"/>
</dbReference>
<dbReference type="Gene3D" id="3.30.310.270">
    <property type="match status" value="1"/>
</dbReference>
<dbReference type="InterPro" id="IPR013761">
    <property type="entry name" value="SAM/pointed_sf"/>
</dbReference>
<reference evidence="6" key="1">
    <citation type="journal article" date="2014" name="PLoS ONE">
        <title>Transcriptome-Based Identification of ABC Transporters in the Western Tarnished Plant Bug Lygus hesperus.</title>
        <authorList>
            <person name="Hull J.J."/>
            <person name="Chaney K."/>
            <person name="Geib S.M."/>
            <person name="Fabrick J.A."/>
            <person name="Brent C.S."/>
            <person name="Walsh D."/>
            <person name="Lavine L.C."/>
        </authorList>
    </citation>
    <scope>NUCLEOTIDE SEQUENCE</scope>
</reference>
<dbReference type="InterPro" id="IPR047549">
    <property type="entry name" value="BICC1_KH-I_rpt1"/>
</dbReference>
<name>A0A0A9WL98_LYGHE</name>
<evidence type="ECO:0000256" key="3">
    <source>
        <dbReference type="PROSITE-ProRule" id="PRU00117"/>
    </source>
</evidence>
<evidence type="ECO:0000259" key="5">
    <source>
        <dbReference type="PROSITE" id="PS50105"/>
    </source>
</evidence>
<dbReference type="Pfam" id="PF00536">
    <property type="entry name" value="SAM_1"/>
    <property type="match status" value="1"/>
</dbReference>
<evidence type="ECO:0000256" key="4">
    <source>
        <dbReference type="SAM" id="MobiDB-lite"/>
    </source>
</evidence>
<dbReference type="Pfam" id="PF22985">
    <property type="entry name" value="KH_BICC1"/>
    <property type="match status" value="2"/>
</dbReference>
<feature type="region of interest" description="Disordered" evidence="4">
    <location>
        <begin position="1"/>
        <end position="62"/>
    </location>
</feature>
<dbReference type="AlphaFoldDB" id="A0A0A9WL98"/>
<sequence>LWGPVRRRGSLTGRCSTETRRTRRGILNGKVRESPQELKTMATAMSEESRSETTSTSTADERHFLTKDERDEVARMLGIPEEDVVQERFPVSRRRMEQLMFGHSEDTAFEFFDGIMRETKTVIIWPTRLKMNARSRKDPFIKVRGLTRDIAAAKDRIIEGLDAEVKKVTLKIDVSYTDHSHIIGRGGNTIKGVMSSTGCHIHFPDCNRSNQHEKSNMVSIAGEVENVEIARAKVRELVPLVFSFDLPVMGTIFMPMEEHSSFITSLKDQFNVQVFFRTKQKLNSTLVLVKGSGQDYERVKEATEKLISHMKTNQSEQVQIYATIEISPHHHCIVRGKDNCNLNLIKSHTRTQITFPDLQDTNLPSIKRSNVCITGDSIQSVYNALQYVIGSLPVVFSFEIPESVADTSQLHDINDRYDVITSAKIRSKGNVYTFIIKGVERNMANIYEAYKALLHNNNDVRAVSVEVPASYLLPGALPFNSVNTSSTWSERSRSPSSYSASSPIASSPVSPGPQLPTSTTRIHHHHHHHPGHNHYGLHHSHSNPSFLGETGFVPIPPGYHLSQRNQPYSLWTNPLQILPSQHDRELGRLSLSIPSIPGNSSVSSNVSSTAPSPLPSPRTLSPTNSNPPSYGDNCLHFGKCNGSSTRHSSRESPVPSPRTLSPTNSNTPSYGDSGFYFAKPSVPVAMSRPADLVSSVSDHLRKSVAQLKKQRPKPSELRIPTPTWSGCGFSQSGPTSTLRELKMAHGSDDGEEWRTITSGASSKSSDSLALSNILEAVGGSVVEAVSTVPNIGDLQTLLASIGLEKYYTNFHRHEATELEIFTSLNESDLVGIGINALGARKKLLMLIAELKLRFQDFRATPGAERKRLPKEIWWPEPN</sequence>
<dbReference type="GO" id="GO:0010468">
    <property type="term" value="P:regulation of gene expression"/>
    <property type="evidence" value="ECO:0007669"/>
    <property type="project" value="UniProtKB-ARBA"/>
</dbReference>
<comment type="similarity">
    <text evidence="1">Belongs to the BicC family.</text>
</comment>
<feature type="domain" description="SAM" evidence="5">
    <location>
        <begin position="789"/>
        <end position="853"/>
    </location>
</feature>
<dbReference type="InterPro" id="IPR001660">
    <property type="entry name" value="SAM"/>
</dbReference>
<dbReference type="InterPro" id="IPR004088">
    <property type="entry name" value="KH_dom_type_1"/>
</dbReference>
<feature type="compositionally biased region" description="Polar residues" evidence="4">
    <location>
        <begin position="722"/>
        <end position="735"/>
    </location>
</feature>
<evidence type="ECO:0000313" key="6">
    <source>
        <dbReference type="EMBL" id="JAG08554.1"/>
    </source>
</evidence>
<feature type="compositionally biased region" description="Low complexity" evidence="4">
    <location>
        <begin position="592"/>
        <end position="629"/>
    </location>
</feature>
<dbReference type="SUPFAM" id="SSF54791">
    <property type="entry name" value="Eukaryotic type KH-domain (KH-domain type I)"/>
    <property type="match status" value="2"/>
</dbReference>
<dbReference type="PROSITE" id="PS50084">
    <property type="entry name" value="KH_TYPE_1"/>
    <property type="match status" value="1"/>
</dbReference>
<dbReference type="SMART" id="SM00322">
    <property type="entry name" value="KH"/>
    <property type="match status" value="2"/>
</dbReference>
<gene>
    <name evidence="6" type="primary">BicC</name>
    <name evidence="6" type="ORF">CM83_57418</name>
</gene>
<keyword evidence="2" id="KW-0677">Repeat</keyword>
<feature type="region of interest" description="Disordered" evidence="4">
    <location>
        <begin position="705"/>
        <end position="735"/>
    </location>
</feature>
<keyword evidence="3" id="KW-0694">RNA-binding</keyword>
<feature type="non-terminal residue" evidence="6">
    <location>
        <position position="1"/>
    </location>
</feature>
<evidence type="ECO:0000256" key="2">
    <source>
        <dbReference type="ARBA" id="ARBA00022737"/>
    </source>
</evidence>
<dbReference type="GO" id="GO:0003723">
    <property type="term" value="F:RNA binding"/>
    <property type="evidence" value="ECO:0007669"/>
    <property type="project" value="UniProtKB-UniRule"/>
</dbReference>
<dbReference type="GO" id="GO:0005737">
    <property type="term" value="C:cytoplasm"/>
    <property type="evidence" value="ECO:0007669"/>
    <property type="project" value="TreeGrafter"/>
</dbReference>
<evidence type="ECO:0000256" key="1">
    <source>
        <dbReference type="ARBA" id="ARBA00007662"/>
    </source>
</evidence>
<dbReference type="Gene3D" id="1.10.150.50">
    <property type="entry name" value="Transcription Factor, Ets-1"/>
    <property type="match status" value="1"/>
</dbReference>
<feature type="region of interest" description="Disordered" evidence="4">
    <location>
        <begin position="484"/>
        <end position="542"/>
    </location>
</feature>